<dbReference type="EMBL" id="JXXZ01000007">
    <property type="protein sequence ID" value="KJY99807.1"/>
    <property type="molecule type" value="Genomic_DNA"/>
</dbReference>
<dbReference type="EMBL" id="PNCG01000002">
    <property type="protein sequence ID" value="TMP88391.1"/>
    <property type="molecule type" value="Genomic_DNA"/>
</dbReference>
<reference evidence="5" key="3">
    <citation type="submission" date="2019-06" db="EMBL/GenBank/DDBJ databases">
        <title>Co-occurence of chitin degradation, pigmentation and bioactivity in marine Pseudoalteromonas.</title>
        <authorList>
            <person name="Sonnenschein E.C."/>
            <person name="Bech P.K."/>
        </authorList>
    </citation>
    <scope>NUCLEOTIDE SEQUENCE [LARGE SCALE GENOMIC DNA]</scope>
    <source>
        <strain evidence="5">S2897</strain>
    </source>
</reference>
<reference evidence="3" key="4">
    <citation type="submission" date="2019-09" db="EMBL/GenBank/DDBJ databases">
        <title>Co-occurence of chitin degradation, pigmentation and bioactivity in marine Pseudoalteromonas.</title>
        <authorList>
            <person name="Sonnenschein E.C."/>
            <person name="Bech P.K."/>
        </authorList>
    </citation>
    <scope>NUCLEOTIDE SEQUENCE</scope>
    <source>
        <strain evidence="3">S2897</strain>
    </source>
</reference>
<feature type="transmembrane region" description="Helical" evidence="1">
    <location>
        <begin position="49"/>
        <end position="68"/>
    </location>
</feature>
<accession>A0A0F4PUJ9</accession>
<reference evidence="2 4" key="1">
    <citation type="journal article" date="2015" name="BMC Genomics">
        <title>Genome mining reveals unlocked bioactive potential of marine Gram-negative bacteria.</title>
        <authorList>
            <person name="Machado H."/>
            <person name="Sonnenschein E.C."/>
            <person name="Melchiorsen J."/>
            <person name="Gram L."/>
        </authorList>
    </citation>
    <scope>NUCLEOTIDE SEQUENCE [LARGE SCALE GENOMIC DNA]</scope>
    <source>
        <strain evidence="2 4">S3137</strain>
    </source>
</reference>
<evidence type="ECO:0000313" key="4">
    <source>
        <dbReference type="Proteomes" id="UP000033664"/>
    </source>
</evidence>
<keyword evidence="4" id="KW-1185">Reference proteome</keyword>
<gene>
    <name evidence="3" type="ORF">CWC05_02860</name>
    <name evidence="2" type="ORF">TW72_09255</name>
</gene>
<keyword evidence="1" id="KW-1133">Transmembrane helix</keyword>
<evidence type="ECO:0000313" key="2">
    <source>
        <dbReference type="EMBL" id="KJY99807.1"/>
    </source>
</evidence>
<organism evidence="2 4">
    <name type="scientific">Pseudoalteromonas ruthenica</name>
    <dbReference type="NCBI Taxonomy" id="151081"/>
    <lineage>
        <taxon>Bacteria</taxon>
        <taxon>Pseudomonadati</taxon>
        <taxon>Pseudomonadota</taxon>
        <taxon>Gammaproteobacteria</taxon>
        <taxon>Alteromonadales</taxon>
        <taxon>Pseudoalteromonadaceae</taxon>
        <taxon>Pseudoalteromonas</taxon>
    </lineage>
</organism>
<dbReference type="OrthoDB" id="8911335at2"/>
<feature type="transmembrane region" description="Helical" evidence="1">
    <location>
        <begin position="74"/>
        <end position="92"/>
    </location>
</feature>
<comment type="caution">
    <text evidence="2">The sequence shown here is derived from an EMBL/GenBank/DDBJ whole genome shotgun (WGS) entry which is preliminary data.</text>
</comment>
<dbReference type="eggNOG" id="ENOG5032YDC">
    <property type="taxonomic scope" value="Bacteria"/>
</dbReference>
<reference evidence="3 5" key="2">
    <citation type="submission" date="2017-12" db="EMBL/GenBank/DDBJ databases">
        <authorList>
            <person name="Paulsen S."/>
            <person name="Gram L.K."/>
        </authorList>
    </citation>
    <scope>NUCLEOTIDE SEQUENCE [LARGE SCALE GENOMIC DNA]</scope>
    <source>
        <strain evidence="3 5">S2897</strain>
    </source>
</reference>
<dbReference type="RefSeq" id="WP_022946105.1">
    <property type="nucleotide sequence ID" value="NZ_JXXY01000004.1"/>
</dbReference>
<dbReference type="GeneID" id="58228677"/>
<dbReference type="AlphaFoldDB" id="A0A0F4PUJ9"/>
<evidence type="ECO:0000313" key="3">
    <source>
        <dbReference type="EMBL" id="TMP88391.1"/>
    </source>
</evidence>
<evidence type="ECO:0000313" key="5">
    <source>
        <dbReference type="Proteomes" id="UP000305874"/>
    </source>
</evidence>
<keyword evidence="1" id="KW-0472">Membrane</keyword>
<proteinExistence type="predicted"/>
<dbReference type="PATRIC" id="fig|151081.8.peg.1146"/>
<evidence type="ECO:0000256" key="1">
    <source>
        <dbReference type="SAM" id="Phobius"/>
    </source>
</evidence>
<dbReference type="Proteomes" id="UP000033664">
    <property type="component" value="Unassembled WGS sequence"/>
</dbReference>
<feature type="transmembrane region" description="Helical" evidence="1">
    <location>
        <begin position="16"/>
        <end position="37"/>
    </location>
</feature>
<dbReference type="STRING" id="151081.TW72_09255"/>
<name>A0A0F4PUJ9_9GAMM</name>
<protein>
    <recommendedName>
        <fullName evidence="6">Iron transporter</fullName>
    </recommendedName>
</protein>
<keyword evidence="1" id="KW-0812">Transmembrane</keyword>
<sequence length="96" mass="10912">MTNSSKRQPTWLGKTLAGAFLGLALSFIFIAFFAWYGPGGIEARDKVQFNMWMITPIWLTIFSFSYLFNSAKQAWLVLGSLTVLLYGVFFMLRNAL</sequence>
<evidence type="ECO:0008006" key="6">
    <source>
        <dbReference type="Google" id="ProtNLM"/>
    </source>
</evidence>
<dbReference type="Proteomes" id="UP000305874">
    <property type="component" value="Unassembled WGS sequence"/>
</dbReference>